<dbReference type="FunCoup" id="Q54IC8">
    <property type="interactions" value="1"/>
</dbReference>
<dbReference type="VEuPathDB" id="AmoebaDB:DDB_G0288835"/>
<dbReference type="InterPro" id="IPR045853">
    <property type="entry name" value="Pep_chain_release_fac_I_sf"/>
</dbReference>
<comment type="similarity">
    <text evidence="1">Belongs to the prokaryotic/mitochondrial release factor family.</text>
</comment>
<evidence type="ECO:0000256" key="1">
    <source>
        <dbReference type="ARBA" id="ARBA00010835"/>
    </source>
</evidence>
<dbReference type="dictyBase" id="DDB_G0288835">
    <property type="gene designation" value="prfB"/>
</dbReference>
<dbReference type="STRING" id="44689.Q54IC8"/>
<dbReference type="Pfam" id="PF03462">
    <property type="entry name" value="PCRF"/>
    <property type="match status" value="1"/>
</dbReference>
<dbReference type="SMR" id="Q54IC8"/>
<name>Q54IC8_DICDI</name>
<dbReference type="GO" id="GO:0005737">
    <property type="term" value="C:cytoplasm"/>
    <property type="evidence" value="ECO:0007669"/>
    <property type="project" value="UniProtKB-ARBA"/>
</dbReference>
<dbReference type="PANTHER" id="PTHR43116">
    <property type="entry name" value="PEPTIDE CHAIN RELEASE FACTOR 2"/>
    <property type="match status" value="1"/>
</dbReference>
<dbReference type="eggNOG" id="KOG2726">
    <property type="taxonomic scope" value="Eukaryota"/>
</dbReference>
<evidence type="ECO:0000313" key="4">
    <source>
        <dbReference type="Proteomes" id="UP000002195"/>
    </source>
</evidence>
<feature type="domain" description="Prokaryotic-type class I peptide chain release factors" evidence="2">
    <location>
        <begin position="301"/>
        <end position="317"/>
    </location>
</feature>
<dbReference type="EMBL" id="AAFI02000125">
    <property type="protein sequence ID" value="EAL63039.1"/>
    <property type="molecule type" value="Genomic_DNA"/>
</dbReference>
<dbReference type="Pfam" id="PF00472">
    <property type="entry name" value="RF-1"/>
    <property type="match status" value="1"/>
</dbReference>
<dbReference type="OMA" id="YVFHPYQ"/>
<sequence>MFSSKLKNIKYLIRKQQQPQYLNNDKLFKNSLNINSNNKNYFCTSSTTITSDVSNQDISNKEKEVKRIIDLLFSSQYHKNNLAIFKRFEEMKLPEMIESGIGIDASNMDTINQIKNYNQTKQSIEELNLLSKEFNDYLEVVEMSKNIGDNDWLKETRSLINQLFSNCSELEVKALMNGKDDSKGCLLEIQAGAGGNDSMDWTKILFEMYCKWGARKGYNVEIIDTADGEFGYRHASLKIDGHNAYGWLRTEMGIHRLIRISPFSSSGKRHTSFASVVVYPISDDSIKINIDPKDLHFETLRSSGAGGQHVNKTESAVRIVHIPTGISVLSSSERSQHQNKSNGLLLLKSKLYSHELKKKIEAEKSFRDELGKNSWASDSVVRNYSMHPQERVKDQRTGIEVLQISKILDGEEELDNMIKKALSD</sequence>
<dbReference type="PRO" id="PR:Q54IC8"/>
<dbReference type="Gene3D" id="3.30.70.1660">
    <property type="match status" value="1"/>
</dbReference>
<dbReference type="PhylomeDB" id="Q54IC8"/>
<dbReference type="Proteomes" id="UP000002195">
    <property type="component" value="Unassembled WGS sequence"/>
</dbReference>
<dbReference type="InterPro" id="IPR005139">
    <property type="entry name" value="PCRF"/>
</dbReference>
<dbReference type="RefSeq" id="XP_636549.1">
    <property type="nucleotide sequence ID" value="XM_631457.1"/>
</dbReference>
<dbReference type="HOGENOM" id="CLU_036856_6_0_1"/>
<dbReference type="Gene3D" id="3.30.160.20">
    <property type="match status" value="1"/>
</dbReference>
<dbReference type="KEGG" id="ddi:DDB_G0288835"/>
<gene>
    <name evidence="3" type="primary">prfB</name>
    <name evidence="3" type="ORF">DDB_G0288835</name>
</gene>
<dbReference type="InParanoid" id="Q54IC8"/>
<dbReference type="PROSITE" id="PS00745">
    <property type="entry name" value="RF_PROK_I"/>
    <property type="match status" value="1"/>
</dbReference>
<dbReference type="AlphaFoldDB" id="Q54IC8"/>
<dbReference type="GO" id="GO:0003747">
    <property type="term" value="F:translation release factor activity"/>
    <property type="evidence" value="ECO:0007669"/>
    <property type="project" value="InterPro"/>
</dbReference>
<dbReference type="SUPFAM" id="SSF75620">
    <property type="entry name" value="Release factor"/>
    <property type="match status" value="1"/>
</dbReference>
<protein>
    <submittedName>
        <fullName evidence="3">Class I peptide chain release factor</fullName>
    </submittedName>
</protein>
<keyword evidence="4" id="KW-1185">Reference proteome</keyword>
<dbReference type="SMART" id="SM00937">
    <property type="entry name" value="PCRF"/>
    <property type="match status" value="1"/>
</dbReference>
<accession>Q54IC8</accession>
<dbReference type="InterPro" id="IPR000352">
    <property type="entry name" value="Pep_chain_release_fac_I"/>
</dbReference>
<comment type="caution">
    <text evidence="3">The sequence shown here is derived from an EMBL/GenBank/DDBJ whole genome shotgun (WGS) entry which is preliminary data.</text>
</comment>
<evidence type="ECO:0000259" key="2">
    <source>
        <dbReference type="PROSITE" id="PS00745"/>
    </source>
</evidence>
<dbReference type="GeneID" id="8626834"/>
<dbReference type="PANTHER" id="PTHR43116:SF3">
    <property type="entry name" value="CLASS I PEPTIDE CHAIN RELEASE FACTOR"/>
    <property type="match status" value="1"/>
</dbReference>
<proteinExistence type="inferred from homology"/>
<dbReference type="PaxDb" id="44689-DDB0237485"/>
<organism evidence="3 4">
    <name type="scientific">Dictyostelium discoideum</name>
    <name type="common">Social amoeba</name>
    <dbReference type="NCBI Taxonomy" id="44689"/>
    <lineage>
        <taxon>Eukaryota</taxon>
        <taxon>Amoebozoa</taxon>
        <taxon>Evosea</taxon>
        <taxon>Eumycetozoa</taxon>
        <taxon>Dictyostelia</taxon>
        <taxon>Dictyosteliales</taxon>
        <taxon>Dictyosteliaceae</taxon>
        <taxon>Dictyostelium</taxon>
    </lineage>
</organism>
<evidence type="ECO:0000313" key="3">
    <source>
        <dbReference type="EMBL" id="EAL63039.1"/>
    </source>
</evidence>
<reference evidence="3 4" key="1">
    <citation type="journal article" date="2005" name="Nature">
        <title>The genome of the social amoeba Dictyostelium discoideum.</title>
        <authorList>
            <consortium name="The Dictyostelium discoideum Sequencing Consortium"/>
            <person name="Eichinger L."/>
            <person name="Pachebat J.A."/>
            <person name="Glockner G."/>
            <person name="Rajandream M.A."/>
            <person name="Sucgang R."/>
            <person name="Berriman M."/>
            <person name="Song J."/>
            <person name="Olsen R."/>
            <person name="Szafranski K."/>
            <person name="Xu Q."/>
            <person name="Tunggal B."/>
            <person name="Kummerfeld S."/>
            <person name="Madera M."/>
            <person name="Konfortov B.A."/>
            <person name="Rivero F."/>
            <person name="Bankier A.T."/>
            <person name="Lehmann R."/>
            <person name="Hamlin N."/>
            <person name="Davies R."/>
            <person name="Gaudet P."/>
            <person name="Fey P."/>
            <person name="Pilcher K."/>
            <person name="Chen G."/>
            <person name="Saunders D."/>
            <person name="Sodergren E."/>
            <person name="Davis P."/>
            <person name="Kerhornou A."/>
            <person name="Nie X."/>
            <person name="Hall N."/>
            <person name="Anjard C."/>
            <person name="Hemphill L."/>
            <person name="Bason N."/>
            <person name="Farbrother P."/>
            <person name="Desany B."/>
            <person name="Just E."/>
            <person name="Morio T."/>
            <person name="Rost R."/>
            <person name="Churcher C."/>
            <person name="Cooper J."/>
            <person name="Haydock S."/>
            <person name="van Driessche N."/>
            <person name="Cronin A."/>
            <person name="Goodhead I."/>
            <person name="Muzny D."/>
            <person name="Mourier T."/>
            <person name="Pain A."/>
            <person name="Lu M."/>
            <person name="Harper D."/>
            <person name="Lindsay R."/>
            <person name="Hauser H."/>
            <person name="James K."/>
            <person name="Quiles M."/>
            <person name="Madan Babu M."/>
            <person name="Saito T."/>
            <person name="Buchrieser C."/>
            <person name="Wardroper A."/>
            <person name="Felder M."/>
            <person name="Thangavelu M."/>
            <person name="Johnson D."/>
            <person name="Knights A."/>
            <person name="Loulseged H."/>
            <person name="Mungall K."/>
            <person name="Oliver K."/>
            <person name="Price C."/>
            <person name="Quail M.A."/>
            <person name="Urushihara H."/>
            <person name="Hernandez J."/>
            <person name="Rabbinowitsch E."/>
            <person name="Steffen D."/>
            <person name="Sanders M."/>
            <person name="Ma J."/>
            <person name="Kohara Y."/>
            <person name="Sharp S."/>
            <person name="Simmonds M."/>
            <person name="Spiegler S."/>
            <person name="Tivey A."/>
            <person name="Sugano S."/>
            <person name="White B."/>
            <person name="Walker D."/>
            <person name="Woodward J."/>
            <person name="Winckler T."/>
            <person name="Tanaka Y."/>
            <person name="Shaulsky G."/>
            <person name="Schleicher M."/>
            <person name="Weinstock G."/>
            <person name="Rosenthal A."/>
            <person name="Cox E.C."/>
            <person name="Chisholm R.L."/>
            <person name="Gibbs R."/>
            <person name="Loomis W.F."/>
            <person name="Platzer M."/>
            <person name="Kay R.R."/>
            <person name="Williams J."/>
            <person name="Dear P.H."/>
            <person name="Noegel A.A."/>
            <person name="Barrell B."/>
            <person name="Kuspa A."/>
        </authorList>
    </citation>
    <scope>NUCLEOTIDE SEQUENCE [LARGE SCALE GENOMIC DNA]</scope>
    <source>
        <strain evidence="3 4">AX4</strain>
    </source>
</reference>